<dbReference type="InterPro" id="IPR035992">
    <property type="entry name" value="Ricin_B-like_lectins"/>
</dbReference>
<dbReference type="SUPFAM" id="SSF50370">
    <property type="entry name" value="Ricin B-like lectins"/>
    <property type="match status" value="1"/>
</dbReference>
<protein>
    <recommendedName>
        <fullName evidence="1">Endo-beta-1,6-galactanase-like domain-containing protein</fullName>
    </recommendedName>
</protein>
<dbReference type="CDD" id="cd00161">
    <property type="entry name" value="beta-trefoil_Ricin-like"/>
    <property type="match status" value="1"/>
</dbReference>
<dbReference type="PANTHER" id="PTHR42767:SF1">
    <property type="entry name" value="ENDO-BETA-1,6-GALACTANASE-LIKE DOMAIN-CONTAINING PROTEIN"/>
    <property type="match status" value="1"/>
</dbReference>
<keyword evidence="3" id="KW-1185">Reference proteome</keyword>
<dbReference type="EMBL" id="JAPFFF010000007">
    <property type="protein sequence ID" value="KAK8886507.1"/>
    <property type="molecule type" value="Genomic_DNA"/>
</dbReference>
<feature type="domain" description="Endo-beta-1,6-galactanase-like" evidence="1">
    <location>
        <begin position="145"/>
        <end position="399"/>
    </location>
</feature>
<dbReference type="Proteomes" id="UP001470230">
    <property type="component" value="Unassembled WGS sequence"/>
</dbReference>
<evidence type="ECO:0000313" key="2">
    <source>
        <dbReference type="EMBL" id="KAK8886507.1"/>
    </source>
</evidence>
<dbReference type="Pfam" id="PF14587">
    <property type="entry name" value="Glyco_hydr_30_2"/>
    <property type="match status" value="1"/>
</dbReference>
<name>A0ABR2K5V4_9EUKA</name>
<dbReference type="PANTHER" id="PTHR42767">
    <property type="entry name" value="ENDO-BETA-1,6-GALACTANASE"/>
    <property type="match status" value="1"/>
</dbReference>
<dbReference type="InterPro" id="IPR013780">
    <property type="entry name" value="Glyco_hydro_b"/>
</dbReference>
<proteinExistence type="predicted"/>
<reference evidence="2 3" key="1">
    <citation type="submission" date="2024-04" db="EMBL/GenBank/DDBJ databases">
        <title>Tritrichomonas musculus Genome.</title>
        <authorList>
            <person name="Alves-Ferreira E."/>
            <person name="Grigg M."/>
            <person name="Lorenzi H."/>
            <person name="Galac M."/>
        </authorList>
    </citation>
    <scope>NUCLEOTIDE SEQUENCE [LARGE SCALE GENOMIC DNA]</scope>
    <source>
        <strain evidence="2 3">EAF2021</strain>
    </source>
</reference>
<dbReference type="Gene3D" id="2.60.40.1180">
    <property type="entry name" value="Golgi alpha-mannosidase II"/>
    <property type="match status" value="1"/>
</dbReference>
<organism evidence="2 3">
    <name type="scientific">Tritrichomonas musculus</name>
    <dbReference type="NCBI Taxonomy" id="1915356"/>
    <lineage>
        <taxon>Eukaryota</taxon>
        <taxon>Metamonada</taxon>
        <taxon>Parabasalia</taxon>
        <taxon>Tritrichomonadida</taxon>
        <taxon>Tritrichomonadidae</taxon>
        <taxon>Tritrichomonas</taxon>
    </lineage>
</organism>
<sequence length="741" mass="85511">MDQQKIAPGDYYLIHSSGKHISKSNDGRAIIKNSKESLPQLLTFTLKDNGFYTISIPGNEYLSLKGNYDTFFLNDPLSPASQFSIHQFGSFFIKLECRSNNKFLGTDDTSEGSYVYSDKRGNDDLHYWYITTDPNKRPLIEKVEYIINSFSEQRVFEGWGVSLCWWANMCGKWSDEKIDEIIDWLVSPDQLNFRIFRYNIGGGDDPNNVHCKKHHMAEHKGIRAEMEGFKESSNSSYKWEHLNKGEFPDSSQMKIMLKIKEKRPDAIFEAFSNSPPYYMTFSGCISGNTDKSLDNLKPKFYEEFAHYLVDVCKYYKEVHGIEFRTLEPFNEPMTNYWQANGEQEGCHFDVESQILFLKILHPILKESGLKTVISVSDETSVEQSVEDFLLYKQKGVLDLIDQWNTHTYIADNKNRAKISFLCKEENKRLWMSEVGGGSQGLKGNLKIAQKLIDDMRYIMPSAWIDWQYIEEGNDQWCLVNCSSFSKGDYKKVKNFFVRSHFSRFIKEGYRLISTLDNHTLAARNKEGDRIVIVSINTKEIPVQHTVQIPMYGDFLNEIEAYVTTKSKDMSKFDGCQINKGILTFKLPTISIATLILTHKNSNKNKKFILSPRIQTDLALDVVDGVLRVKKITKKNSQIWSFIFQVNGCMIINSDDEIITEEKSSNYELAAKKERTEGQTFKIEEIDGLFYKIINKDNKALELEGESSSDGTRVGLWPYEDGDLPVHRQWILTQVFETNIDS</sequence>
<dbReference type="Gene3D" id="3.20.20.80">
    <property type="entry name" value="Glycosidases"/>
    <property type="match status" value="1"/>
</dbReference>
<dbReference type="InterPro" id="IPR039514">
    <property type="entry name" value="6GAL-like"/>
</dbReference>
<dbReference type="InterPro" id="IPR039743">
    <property type="entry name" value="6GAL/EXGAL"/>
</dbReference>
<evidence type="ECO:0000259" key="1">
    <source>
        <dbReference type="Pfam" id="PF14587"/>
    </source>
</evidence>
<gene>
    <name evidence="2" type="ORF">M9Y10_041971</name>
</gene>
<evidence type="ECO:0000313" key="3">
    <source>
        <dbReference type="Proteomes" id="UP001470230"/>
    </source>
</evidence>
<dbReference type="SUPFAM" id="SSF51445">
    <property type="entry name" value="(Trans)glycosidases"/>
    <property type="match status" value="1"/>
</dbReference>
<dbReference type="InterPro" id="IPR017853">
    <property type="entry name" value="GH"/>
</dbReference>
<comment type="caution">
    <text evidence="2">The sequence shown here is derived from an EMBL/GenBank/DDBJ whole genome shotgun (WGS) entry which is preliminary data.</text>
</comment>
<accession>A0ABR2K5V4</accession>
<dbReference type="Gene3D" id="2.80.10.50">
    <property type="match status" value="1"/>
</dbReference>